<dbReference type="GO" id="GO:0014069">
    <property type="term" value="C:postsynaptic density"/>
    <property type="evidence" value="ECO:0007669"/>
    <property type="project" value="TreeGrafter"/>
</dbReference>
<keyword evidence="2" id="KW-0808">Transferase</keyword>
<dbReference type="GO" id="GO:0015629">
    <property type="term" value="C:actin cytoskeleton"/>
    <property type="evidence" value="ECO:0007669"/>
    <property type="project" value="TreeGrafter"/>
</dbReference>
<feature type="compositionally biased region" description="Polar residues" evidence="1">
    <location>
        <begin position="604"/>
        <end position="621"/>
    </location>
</feature>
<proteinExistence type="predicted"/>
<sequence>LSPTGVLFLQYGDETRRVHLTHELSSADTLHALIAHMFPQKLTTGMLKSANTAILIKDEARNVFYQLEDVRDIQDRSVIKIFRKEPLYASYPGSHLANGDLRRWCTRPVPPPAGLCLPPSAILERRDVKPDEELLGQGVLLKSEGLYADPYGLVHEGRLSIASTQSLAAMGDPFTYPVSSGLYRRGSVRSLSTYSATALQGELEDVLYKPGGPLYPDTYAPASSIGIGFRPSSSLPQKIPDGVQLRDRGDPSSSSSTYSGSPSRASPVRQGFKKDSATSSVFAESPKSRSGRASDPPALSGRGGSGEAGKLSSAGERMEAMEKQIASLTGLVQSVLTRGPDSDSNEKTDSMSEGSGTGTLTPSSRSAMAPPSPPAPPPPPSAAPVQSSAVTQMQMQLHLHGLQQNTSDLRDQLSHLRKMQLQNQDSVRTMLKHTETEISVRVMDALRRQEDPLQRQRTLVEDERLNDLEKSVDEIQKDSSMNPRLVSVQELEEKALVLRKLGDTLTELKSQFPSLQSKMRVVLRVEVEAVKFLKEEPQRLDALLKRCKSVTDSLTNLRRQVNEGIWKNHEDLSNQSPKLVDDFSKNSDFHISSLSSWQSHSASRLGSQNSPAHSQSSQTVPIKSRVLDELGGRKTVDKSVSVEEKRASLTQYSAQDINRLLEETQAELMKAIPELDFIAKQQRLSGGVSGGHGGVASQGGAVTAAMVQSASGNASPTPEHRPGKPQHPAQKLNTKTEHSVRRGSDELTVPRYRTEKPSKSPPPPPPRRSFPSSHGLTTTRSVEVILTSKSMKSDSEETESLLKPQVKLRRSVSEAPQLASTPPIIASGVRDKDEEDRLIAELDEETESLLKPQVKLRRSVSEAPQLASTPPIIASGVRDKDEEDRLIAELETGSGSSPTTRGLHSAASRLKHIQQSSPEKSKQRRTREECGRQQGQQQVFHF</sequence>
<dbReference type="PANTHER" id="PTHR22741:SF5">
    <property type="entry name" value="SRC KINASE SIGNALING INHIBITOR 1"/>
    <property type="match status" value="1"/>
</dbReference>
<dbReference type="Proteomes" id="UP000289886">
    <property type="component" value="Unassembled WGS sequence"/>
</dbReference>
<feature type="region of interest" description="Disordered" evidence="1">
    <location>
        <begin position="856"/>
        <end position="942"/>
    </location>
</feature>
<feature type="compositionally biased region" description="Pro residues" evidence="1">
    <location>
        <begin position="370"/>
        <end position="382"/>
    </location>
</feature>
<accession>A0A444UHW0</accession>
<feature type="compositionally biased region" description="Polar residues" evidence="1">
    <location>
        <begin position="893"/>
        <end position="902"/>
    </location>
</feature>
<keyword evidence="2" id="KW-0418">Kinase</keyword>
<feature type="region of interest" description="Disordered" evidence="1">
    <location>
        <begin position="601"/>
        <end position="621"/>
    </location>
</feature>
<feature type="region of interest" description="Disordered" evidence="1">
    <location>
        <begin position="336"/>
        <end position="391"/>
    </location>
</feature>
<feature type="compositionally biased region" description="Polar residues" evidence="1">
    <location>
        <begin position="351"/>
        <end position="361"/>
    </location>
</feature>
<comment type="caution">
    <text evidence="2">The sequence shown here is derived from an EMBL/GenBank/DDBJ whole genome shotgun (WGS) entry which is preliminary data.</text>
</comment>
<feature type="non-terminal residue" evidence="2">
    <location>
        <position position="1"/>
    </location>
</feature>
<feature type="compositionally biased region" description="Low complexity" evidence="1">
    <location>
        <begin position="932"/>
        <end position="942"/>
    </location>
</feature>
<feature type="compositionally biased region" description="Basic and acidic residues" evidence="1">
    <location>
        <begin position="340"/>
        <end position="350"/>
    </location>
</feature>
<dbReference type="GO" id="GO:0061001">
    <property type="term" value="P:regulation of dendritic spine morphogenesis"/>
    <property type="evidence" value="ECO:0007669"/>
    <property type="project" value="TreeGrafter"/>
</dbReference>
<feature type="compositionally biased region" description="Polar residues" evidence="1">
    <location>
        <begin position="706"/>
        <end position="716"/>
    </location>
</feature>
<organism evidence="2 3">
    <name type="scientific">Acipenser ruthenus</name>
    <name type="common">Sterlet sturgeon</name>
    <dbReference type="NCBI Taxonomy" id="7906"/>
    <lineage>
        <taxon>Eukaryota</taxon>
        <taxon>Metazoa</taxon>
        <taxon>Chordata</taxon>
        <taxon>Craniata</taxon>
        <taxon>Vertebrata</taxon>
        <taxon>Euteleostomi</taxon>
        <taxon>Actinopterygii</taxon>
        <taxon>Chondrostei</taxon>
        <taxon>Acipenseriformes</taxon>
        <taxon>Acipenseridae</taxon>
        <taxon>Acipenser</taxon>
    </lineage>
</organism>
<gene>
    <name evidence="2" type="ORF">EOD39_4530</name>
</gene>
<reference evidence="2 3" key="1">
    <citation type="submission" date="2019-01" db="EMBL/GenBank/DDBJ databases">
        <title>Draft Genome and Complete Hox-Cluster Characterization of the Sterlet Sturgeon (Acipenser ruthenus).</title>
        <authorList>
            <person name="Wei Q."/>
        </authorList>
    </citation>
    <scope>NUCLEOTIDE SEQUENCE [LARGE SCALE GENOMIC DNA]</scope>
    <source>
        <strain evidence="2">WHYD16114868_AA</strain>
        <tissue evidence="2">Blood</tissue>
    </source>
</reference>
<protein>
    <submittedName>
        <fullName evidence="2">SRC kinase signaling inhibitor 1</fullName>
    </submittedName>
</protein>
<feature type="region of interest" description="Disordered" evidence="1">
    <location>
        <begin position="230"/>
        <end position="316"/>
    </location>
</feature>
<feature type="compositionally biased region" description="Basic and acidic residues" evidence="1">
    <location>
        <begin position="877"/>
        <end position="888"/>
    </location>
</feature>
<dbReference type="AlphaFoldDB" id="A0A444UHW0"/>
<feature type="compositionally biased region" description="Low complexity" evidence="1">
    <location>
        <begin position="251"/>
        <end position="267"/>
    </location>
</feature>
<name>A0A444UHW0_ACIRT</name>
<dbReference type="Gene3D" id="1.20.58.1540">
    <property type="entry name" value="Actin interacting protein 3, C-terminal domain"/>
    <property type="match status" value="1"/>
</dbReference>
<dbReference type="GO" id="GO:0016301">
    <property type="term" value="F:kinase activity"/>
    <property type="evidence" value="ECO:0007669"/>
    <property type="project" value="UniProtKB-KW"/>
</dbReference>
<evidence type="ECO:0000313" key="2">
    <source>
        <dbReference type="EMBL" id="RXM34753.1"/>
    </source>
</evidence>
<dbReference type="PANTHER" id="PTHR22741">
    <property type="entry name" value="P140CAP/SNIP-RELATED"/>
    <property type="match status" value="1"/>
</dbReference>
<keyword evidence="3" id="KW-1185">Reference proteome</keyword>
<feature type="region of interest" description="Disordered" evidence="1">
    <location>
        <begin position="705"/>
        <end position="832"/>
    </location>
</feature>
<dbReference type="InterPro" id="IPR051825">
    <property type="entry name" value="SRCIN1"/>
</dbReference>
<feature type="compositionally biased region" description="Basic and acidic residues" evidence="1">
    <location>
        <begin position="734"/>
        <end position="745"/>
    </location>
</feature>
<dbReference type="EMBL" id="SCEB01214540">
    <property type="protein sequence ID" value="RXM34753.1"/>
    <property type="molecule type" value="Genomic_DNA"/>
</dbReference>
<evidence type="ECO:0000313" key="3">
    <source>
        <dbReference type="Proteomes" id="UP000289886"/>
    </source>
</evidence>
<evidence type="ECO:0000256" key="1">
    <source>
        <dbReference type="SAM" id="MobiDB-lite"/>
    </source>
</evidence>
<dbReference type="GO" id="GO:0005737">
    <property type="term" value="C:cytoplasm"/>
    <property type="evidence" value="ECO:0007669"/>
    <property type="project" value="TreeGrafter"/>
</dbReference>
<feature type="compositionally biased region" description="Pro residues" evidence="1">
    <location>
        <begin position="759"/>
        <end position="768"/>
    </location>
</feature>